<dbReference type="EMBL" id="BLVP01000010">
    <property type="protein sequence ID" value="GFM37845.1"/>
    <property type="molecule type" value="Genomic_DNA"/>
</dbReference>
<protein>
    <submittedName>
        <fullName evidence="1">Uncharacterized protein</fullName>
    </submittedName>
</protein>
<sequence length="388" mass="45389">MKLIKTSARQCEDLDARLAALPDEITEEERDLFFRVVSTELEDWQIRQILEPSAIYRRQESVLACHWHPEFVSMDMCRSRIETMFPNAQDHLIIPTQHNELMSYGPYSGVEVDCYSSGFNQKVQLLLHFTNERVAEAHVLKSILTHTFKYRSSQLFEFMHCFTRPHQDRLDRAARNTGADEQLVGFLCAMVGKIQTLLDDNWSSVPPMSVKNKLLRNFFDGLRPRYGDLFIDRAQAFLKAVKELVKQEFSLDYFYRASEVIEETRSLGGCVVIPHPEEFWPILLRGYDVDGYEVWNPQSRRYTEFLIEVVNRHNRTRAASQRELLIFMGDDCHLGEKARPLEQQDPEKSIREVGLQPAWDDLNIRKKLIIGEVSRNTVIRRYRERLAG</sequence>
<keyword evidence="2" id="KW-1185">Reference proteome</keyword>
<organism evidence="1 2">
    <name type="scientific">Desulfovibrio psychrotolerans</name>
    <dbReference type="NCBI Taxonomy" id="415242"/>
    <lineage>
        <taxon>Bacteria</taxon>
        <taxon>Pseudomonadati</taxon>
        <taxon>Thermodesulfobacteriota</taxon>
        <taxon>Desulfovibrionia</taxon>
        <taxon>Desulfovibrionales</taxon>
        <taxon>Desulfovibrionaceae</taxon>
        <taxon>Desulfovibrio</taxon>
    </lineage>
</organism>
<reference evidence="1 2" key="1">
    <citation type="submission" date="2020-05" db="EMBL/GenBank/DDBJ databases">
        <title>Draft genome sequence of Desulfovibrio psychrotolerans JS1T.</title>
        <authorList>
            <person name="Ueno A."/>
            <person name="Tamazawa S."/>
            <person name="Tamamura S."/>
            <person name="Murakami T."/>
            <person name="Kiyama T."/>
            <person name="Inomata H."/>
            <person name="Amano Y."/>
            <person name="Miyakawa K."/>
            <person name="Tamaki H."/>
            <person name="Naganuma T."/>
            <person name="Kaneko K."/>
        </authorList>
    </citation>
    <scope>NUCLEOTIDE SEQUENCE [LARGE SCALE GENOMIC DNA]</scope>
    <source>
        <strain evidence="1 2">JS1</strain>
    </source>
</reference>
<name>A0A7J0BXD4_9BACT</name>
<accession>A0A7J0BXD4</accession>
<proteinExistence type="predicted"/>
<dbReference type="InterPro" id="IPR016195">
    <property type="entry name" value="Pol/histidinol_Pase-like"/>
</dbReference>
<comment type="caution">
    <text evidence="1">The sequence shown here is derived from an EMBL/GenBank/DDBJ whole genome shotgun (WGS) entry which is preliminary data.</text>
</comment>
<dbReference type="RefSeq" id="WP_174410470.1">
    <property type="nucleotide sequence ID" value="NZ_BLVP01000010.1"/>
</dbReference>
<evidence type="ECO:0000313" key="1">
    <source>
        <dbReference type="EMBL" id="GFM37845.1"/>
    </source>
</evidence>
<evidence type="ECO:0000313" key="2">
    <source>
        <dbReference type="Proteomes" id="UP000503820"/>
    </source>
</evidence>
<dbReference type="AlphaFoldDB" id="A0A7J0BXD4"/>
<gene>
    <name evidence="1" type="ORF">DSM19430T_25290</name>
</gene>
<dbReference type="Gene3D" id="3.20.20.140">
    <property type="entry name" value="Metal-dependent hydrolases"/>
    <property type="match status" value="1"/>
</dbReference>
<dbReference type="Proteomes" id="UP000503820">
    <property type="component" value="Unassembled WGS sequence"/>
</dbReference>
<dbReference type="SUPFAM" id="SSF89550">
    <property type="entry name" value="PHP domain-like"/>
    <property type="match status" value="1"/>
</dbReference>